<sequence length="557" mass="60978">MHKDNASDQVNKASVFAKEIHREEEKKKAPLWMMEMKNSRHLLKFVFALIVLASCASPASAVKNRGVEYRRSRSSNLNHKHGEAPWIIDDKNSRKIAAVATESDKPRKSIRRSRRTRGSNTKHQSRRELGKSNSGKSSSGKSGSGKSNSSGSGGSGGSSGSSSSNRSSGAGWSAVDGSYCGCMCMSNYATFGINTHGLSCDYTVDQNSYGYGLRSTNNGNGQQEKYGEFQSFFEWSAWSNWQSVEEDNEYFTNYGYEKQARNGADDTYIEYEGDDAGNGEDDHNDEEDDVEDEGIVVSEMDSGYDPYMAFDVGNCETYAHLWTYDLLVSCADGDQHCKCTFTEELMRMGLLSCSDEASCPDECGVCSNCIKSVCGQFVPSKLVTAEIKNNSTIILLVIFSMVLLLLTTFAVIRRRKNKKGILNESLMDTGDKNWMVPVNEADGLPAEKGGKSKPVWLAPDVSTVPQVPLFPDLLKDVSEQDAITSPDSDTMPKENEIKTREHQQAVELSPVGTDGCDSPKRQHPGPWLVPSSNCSIPSSISNSTDSGKSIGTLEGEI</sequence>
<feature type="compositionally biased region" description="Low complexity" evidence="1">
    <location>
        <begin position="131"/>
        <end position="150"/>
    </location>
</feature>
<feature type="compositionally biased region" description="Basic and acidic residues" evidence="1">
    <location>
        <begin position="80"/>
        <end position="93"/>
    </location>
</feature>
<feature type="compositionally biased region" description="Basic and acidic residues" evidence="1">
    <location>
        <begin position="490"/>
        <end position="504"/>
    </location>
</feature>
<evidence type="ECO:0000256" key="1">
    <source>
        <dbReference type="SAM" id="MobiDB-lite"/>
    </source>
</evidence>
<evidence type="ECO:0000256" key="2">
    <source>
        <dbReference type="SAM" id="Phobius"/>
    </source>
</evidence>
<feature type="region of interest" description="Disordered" evidence="1">
    <location>
        <begin position="482"/>
        <end position="557"/>
    </location>
</feature>
<organism evidence="3 4">
    <name type="scientific">Pseudo-nitzschia multistriata</name>
    <dbReference type="NCBI Taxonomy" id="183589"/>
    <lineage>
        <taxon>Eukaryota</taxon>
        <taxon>Sar</taxon>
        <taxon>Stramenopiles</taxon>
        <taxon>Ochrophyta</taxon>
        <taxon>Bacillariophyta</taxon>
        <taxon>Bacillariophyceae</taxon>
        <taxon>Bacillariophycidae</taxon>
        <taxon>Bacillariales</taxon>
        <taxon>Bacillariaceae</taxon>
        <taxon>Pseudo-nitzschia</taxon>
    </lineage>
</organism>
<protein>
    <submittedName>
        <fullName evidence="3">Uncharacterized protein</fullName>
    </submittedName>
</protein>
<reference evidence="3 4" key="1">
    <citation type="submission" date="2019-01" db="EMBL/GenBank/DDBJ databases">
        <authorList>
            <person name="Ferrante I. M."/>
        </authorList>
    </citation>
    <scope>NUCLEOTIDE SEQUENCE [LARGE SCALE GENOMIC DNA]</scope>
    <source>
        <strain evidence="3 4">B856</strain>
    </source>
</reference>
<keyword evidence="2" id="KW-0812">Transmembrane</keyword>
<evidence type="ECO:0000313" key="3">
    <source>
        <dbReference type="EMBL" id="VEU33322.1"/>
    </source>
</evidence>
<accession>A0A448YU58</accession>
<dbReference type="Proteomes" id="UP000291116">
    <property type="component" value="Unassembled WGS sequence"/>
</dbReference>
<feature type="compositionally biased region" description="Basic residues" evidence="1">
    <location>
        <begin position="108"/>
        <end position="117"/>
    </location>
</feature>
<dbReference type="OrthoDB" id="55690at2759"/>
<keyword evidence="2" id="KW-0472">Membrane</keyword>
<keyword evidence="2" id="KW-1133">Transmembrane helix</keyword>
<dbReference type="EMBL" id="CAACVS010000001">
    <property type="protein sequence ID" value="VEU33322.1"/>
    <property type="molecule type" value="Genomic_DNA"/>
</dbReference>
<proteinExistence type="predicted"/>
<name>A0A448YU58_9STRA</name>
<feature type="compositionally biased region" description="Low complexity" evidence="1">
    <location>
        <begin position="530"/>
        <end position="543"/>
    </location>
</feature>
<keyword evidence="4" id="KW-1185">Reference proteome</keyword>
<evidence type="ECO:0000313" key="4">
    <source>
        <dbReference type="Proteomes" id="UP000291116"/>
    </source>
</evidence>
<dbReference type="AlphaFoldDB" id="A0A448YU58"/>
<feature type="transmembrane region" description="Helical" evidence="2">
    <location>
        <begin position="393"/>
        <end position="412"/>
    </location>
</feature>
<gene>
    <name evidence="3" type="ORF">PSNMU_V1.4_AUG-EV-PASAV3_0001250</name>
</gene>
<feature type="region of interest" description="Disordered" evidence="1">
    <location>
        <begin position="64"/>
        <end position="168"/>
    </location>
</feature>